<dbReference type="Pfam" id="PF00108">
    <property type="entry name" value="Thiolase_N"/>
    <property type="match status" value="1"/>
</dbReference>
<dbReference type="InterPro" id="IPR016039">
    <property type="entry name" value="Thiolase-like"/>
</dbReference>
<dbReference type="Gene3D" id="3.40.47.10">
    <property type="match status" value="1"/>
</dbReference>
<keyword evidence="5" id="KW-0479">Metal-binding</keyword>
<dbReference type="FunFam" id="3.40.47.10:FF:000007">
    <property type="entry name" value="acetyl-CoA acetyltransferase, mitochondrial"/>
    <property type="match status" value="1"/>
</dbReference>
<keyword evidence="4 10" id="KW-0808">Transferase</keyword>
<dbReference type="GO" id="GO:0046872">
    <property type="term" value="F:metal ion binding"/>
    <property type="evidence" value="ECO:0007669"/>
    <property type="project" value="UniProtKB-KW"/>
</dbReference>
<keyword evidence="14" id="KW-1185">Reference proteome</keyword>
<feature type="domain" description="Thiolase C-terminal" evidence="12">
    <location>
        <begin position="271"/>
        <end position="392"/>
    </location>
</feature>
<dbReference type="PIRSF" id="PIRSF000429">
    <property type="entry name" value="Ac-CoA_Ac_transf"/>
    <property type="match status" value="1"/>
</dbReference>
<accession>A0A1M7J2H9</accession>
<dbReference type="STRING" id="143223.SAMN05878281_0793"/>
<dbReference type="GO" id="GO:0003985">
    <property type="term" value="F:acetyl-CoA C-acetyltransferase activity"/>
    <property type="evidence" value="ECO:0007669"/>
    <property type="project" value="UniProtKB-EC"/>
</dbReference>
<evidence type="ECO:0000256" key="9">
    <source>
        <dbReference type="PIRSR" id="PIRSR000429-1"/>
    </source>
</evidence>
<evidence type="ECO:0000256" key="8">
    <source>
        <dbReference type="ARBA" id="ARBA00023315"/>
    </source>
</evidence>
<dbReference type="PROSITE" id="PS00737">
    <property type="entry name" value="THIOLASE_2"/>
    <property type="match status" value="1"/>
</dbReference>
<dbReference type="InterPro" id="IPR020615">
    <property type="entry name" value="Thiolase_acyl_enz_int_AS"/>
</dbReference>
<protein>
    <recommendedName>
        <fullName evidence="3">acetyl-CoA C-acetyltransferase</fullName>
        <ecNumber evidence="3">2.3.1.9</ecNumber>
    </recommendedName>
</protein>
<proteinExistence type="inferred from homology"/>
<dbReference type="EC" id="2.3.1.9" evidence="3"/>
<dbReference type="Proteomes" id="UP000190235">
    <property type="component" value="Chromosome I"/>
</dbReference>
<dbReference type="PROSITE" id="PS00099">
    <property type="entry name" value="THIOLASE_3"/>
    <property type="match status" value="1"/>
</dbReference>
<sequence>MMNNEVVIVSAARTPIGSFLGSLSTVEATDLGAVAIKGALNKINLKPELVQEVLMGNVVQAGVGQAPARQAALKAGIPDTVPCTTINKVCASGMKAVMQGAQSIMLGQTSIVVAGGMENMSLIPHYLYHRKGQKFGPAKMEDGMQKDGLVDAYDHNAMGVCADLCATEHNFSREDQDAFAIKSYERSAQAWADGKFDNEVVPVEVPQRKGDPLVVKEDEEFKNVRMDKITSLRPAFSKDGTVTAANASTINDGAGAVVLMSRAKAEELGVEILASIKGFADAAQEPKWFTTAPAKALPLALKNAGVAQNEIDFFEFNEAFSVVGLANMKILGISDEITNVHGGAVSLGHPLGCSGVRILITLLNVLQQNNAKLGAAAICNGGGGASAMVIERNS</sequence>
<organism evidence="13 14">
    <name type="scientific">Salegentibacter salegens</name>
    <dbReference type="NCBI Taxonomy" id="143223"/>
    <lineage>
        <taxon>Bacteria</taxon>
        <taxon>Pseudomonadati</taxon>
        <taxon>Bacteroidota</taxon>
        <taxon>Flavobacteriia</taxon>
        <taxon>Flavobacteriales</taxon>
        <taxon>Flavobacteriaceae</taxon>
        <taxon>Salegentibacter</taxon>
    </lineage>
</organism>
<evidence type="ECO:0000259" key="12">
    <source>
        <dbReference type="Pfam" id="PF02803"/>
    </source>
</evidence>
<dbReference type="InterPro" id="IPR020613">
    <property type="entry name" value="Thiolase_CS"/>
</dbReference>
<name>A0A1M7J2H9_9FLAO</name>
<dbReference type="NCBIfam" id="TIGR01930">
    <property type="entry name" value="AcCoA-C-Actrans"/>
    <property type="match status" value="1"/>
</dbReference>
<evidence type="ECO:0000256" key="2">
    <source>
        <dbReference type="ARBA" id="ARBA00011881"/>
    </source>
</evidence>
<dbReference type="PANTHER" id="PTHR18919">
    <property type="entry name" value="ACETYL-COA C-ACYLTRANSFERASE"/>
    <property type="match status" value="1"/>
</dbReference>
<reference evidence="14" key="1">
    <citation type="submission" date="2016-11" db="EMBL/GenBank/DDBJ databases">
        <authorList>
            <person name="Varghese N."/>
            <person name="Submissions S."/>
        </authorList>
    </citation>
    <scope>NUCLEOTIDE SEQUENCE [LARGE SCALE GENOMIC DNA]</scope>
    <source>
        <strain evidence="14">ACAM 48</strain>
    </source>
</reference>
<evidence type="ECO:0000256" key="5">
    <source>
        <dbReference type="ARBA" id="ARBA00022723"/>
    </source>
</evidence>
<evidence type="ECO:0000256" key="1">
    <source>
        <dbReference type="ARBA" id="ARBA00010982"/>
    </source>
</evidence>
<keyword evidence="7" id="KW-0630">Potassium</keyword>
<dbReference type="PANTHER" id="PTHR18919:SF156">
    <property type="entry name" value="ACETYL-COA ACETYLTRANSFERASE, MITOCHONDRIAL"/>
    <property type="match status" value="1"/>
</dbReference>
<keyword evidence="6" id="KW-0809">Transit peptide</keyword>
<evidence type="ECO:0000256" key="10">
    <source>
        <dbReference type="RuleBase" id="RU003557"/>
    </source>
</evidence>
<evidence type="ECO:0000313" key="13">
    <source>
        <dbReference type="EMBL" id="SHM47284.1"/>
    </source>
</evidence>
<feature type="active site" description="Proton acceptor" evidence="9">
    <location>
        <position position="379"/>
    </location>
</feature>
<dbReference type="InterPro" id="IPR020616">
    <property type="entry name" value="Thiolase_N"/>
</dbReference>
<keyword evidence="8 10" id="KW-0012">Acyltransferase</keyword>
<feature type="active site" description="Proton acceptor" evidence="9">
    <location>
        <position position="349"/>
    </location>
</feature>
<feature type="domain" description="Thiolase N-terminal" evidence="11">
    <location>
        <begin position="6"/>
        <end position="262"/>
    </location>
</feature>
<dbReference type="AlphaFoldDB" id="A0A1M7J2H9"/>
<dbReference type="PROSITE" id="PS00098">
    <property type="entry name" value="THIOLASE_1"/>
    <property type="match status" value="1"/>
</dbReference>
<evidence type="ECO:0000256" key="3">
    <source>
        <dbReference type="ARBA" id="ARBA00012705"/>
    </source>
</evidence>
<comment type="subunit">
    <text evidence="2">Homotetramer.</text>
</comment>
<comment type="similarity">
    <text evidence="1 10">Belongs to the thiolase-like superfamily. Thiolase family.</text>
</comment>
<dbReference type="GO" id="GO:0006635">
    <property type="term" value="P:fatty acid beta-oxidation"/>
    <property type="evidence" value="ECO:0007669"/>
    <property type="project" value="TreeGrafter"/>
</dbReference>
<evidence type="ECO:0000256" key="6">
    <source>
        <dbReference type="ARBA" id="ARBA00022946"/>
    </source>
</evidence>
<evidence type="ECO:0000256" key="7">
    <source>
        <dbReference type="ARBA" id="ARBA00022958"/>
    </source>
</evidence>
<dbReference type="Pfam" id="PF02803">
    <property type="entry name" value="Thiolase_C"/>
    <property type="match status" value="1"/>
</dbReference>
<feature type="active site" description="Acyl-thioester intermediate" evidence="9">
    <location>
        <position position="90"/>
    </location>
</feature>
<dbReference type="InterPro" id="IPR020610">
    <property type="entry name" value="Thiolase_AS"/>
</dbReference>
<dbReference type="SUPFAM" id="SSF53901">
    <property type="entry name" value="Thiolase-like"/>
    <property type="match status" value="2"/>
</dbReference>
<evidence type="ECO:0000313" key="14">
    <source>
        <dbReference type="Proteomes" id="UP000190235"/>
    </source>
</evidence>
<dbReference type="InterPro" id="IPR002155">
    <property type="entry name" value="Thiolase"/>
</dbReference>
<gene>
    <name evidence="13" type="ORF">SAMN05878281_0793</name>
</gene>
<dbReference type="CDD" id="cd00751">
    <property type="entry name" value="thiolase"/>
    <property type="match status" value="1"/>
</dbReference>
<evidence type="ECO:0000259" key="11">
    <source>
        <dbReference type="Pfam" id="PF00108"/>
    </source>
</evidence>
<dbReference type="InterPro" id="IPR020617">
    <property type="entry name" value="Thiolase_C"/>
</dbReference>
<evidence type="ECO:0000256" key="4">
    <source>
        <dbReference type="ARBA" id="ARBA00022679"/>
    </source>
</evidence>
<dbReference type="EMBL" id="LT670848">
    <property type="protein sequence ID" value="SHM47284.1"/>
    <property type="molecule type" value="Genomic_DNA"/>
</dbReference>